<keyword evidence="4" id="KW-0677">Repeat</keyword>
<keyword evidence="3" id="KW-0963">Cytoplasm</keyword>
<feature type="compositionally biased region" description="Acidic residues" evidence="7">
    <location>
        <begin position="558"/>
        <end position="580"/>
    </location>
</feature>
<comment type="subcellular location">
    <subcellularLocation>
        <location evidence="1">Cytoplasm</location>
    </subcellularLocation>
</comment>
<evidence type="ECO:0000256" key="3">
    <source>
        <dbReference type="ARBA" id="ARBA00022490"/>
    </source>
</evidence>
<dbReference type="AlphaFoldDB" id="A0A8C0JTV1"/>
<sequence>DPHRRASSPQIRQFAAVLTRRRLSTRWRRLAAELRERWAGPGHSVSLSLAQLSATIFRKEGLEAWPQLMQLLHVVVSSRPEAFQPHHRELLRLLNETLGEVGSPGLLFYSLRTLTTMAPYLGTDDPLARMLVPKLIVAMQTLIPIDEAKACEAVEALDELLESEVPIITSHLSEVLTFCLEVARNVALGDAIRVRILCCLTFLVKVKSKALLKNRLLPPLLHTLFPIMAAEPALGQLDPEDQDSEEEELEIGLVGETPKHFAVQVVDMLALHLPPEKLCPLLVSVALSLCLRLSGPIPQIASSCSTPPRLLPPLLQIVCKGLEDPSQVVRNAALFALADSEPPFSPQPHISSYSGDVMPLLLAYLKSVPPGHTNHLAKACYALENFVENLGPKVQPYLPELMECMLQPLRNPSSPRAKELAVSALGAIATAAQASLLPYFPTIMEHLREFLLAGHGDLQPVQIQSLETLGVLARAVGEPMRPLAEECCQLGLGLCDQVDDPDLRRCTYSLFAALSGLMGEGLAPHLPQITTLMLLSLRSTEGIVPQYDGSRSFLLFDDESDGEEEEELMDKDEEEEEDSEISGYSVENAFFDEKEDACAALGEISVNTRPFLPLLDPQCPHLNVRKAAHEALGQFCCALHKACQSCPSEPNTAALQAALARVLPSYIQAVSEERERQVVMAVLEALTSVLRGCGPLALQPPGRLAELCGMLRAVLQRKTACQDTDEEEEEEDQAEYDAMLLEHAGEAIPALAAAVGGDTFAPFFASFLPLLLCKTKQGCTVAEKSFAVGTLAESIQGLGGASAQFVSRLLPVLLSTAREADPEVRSNAIFGLGVLAEHGGRPAQEYFPKLLGLLLPLLARERHDRVRDNICGALARLLMAGPTRKPEPQVLAALLHALPLKEDLEEWVTIGHLFSFLYQSSPDQVTGRELDAPARGRVGLPCS</sequence>
<dbReference type="GO" id="GO:0006606">
    <property type="term" value="P:protein import into nucleus"/>
    <property type="evidence" value="ECO:0007669"/>
    <property type="project" value="InterPro"/>
</dbReference>
<feature type="domain" description="Importin subunit beta-1/Transportin-1-like TPR repeats" evidence="8">
    <location>
        <begin position="349"/>
        <end position="483"/>
    </location>
</feature>
<evidence type="ECO:0000256" key="2">
    <source>
        <dbReference type="ARBA" id="ARBA00022448"/>
    </source>
</evidence>
<evidence type="ECO:0000256" key="7">
    <source>
        <dbReference type="SAM" id="MobiDB-lite"/>
    </source>
</evidence>
<feature type="region of interest" description="Disordered" evidence="7">
    <location>
        <begin position="558"/>
        <end position="581"/>
    </location>
</feature>
<feature type="repeat" description="HEAT" evidence="6">
    <location>
        <begin position="809"/>
        <end position="845"/>
    </location>
</feature>
<organism evidence="9 10">
    <name type="scientific">Canis lupus dingo</name>
    <name type="common">dingo</name>
    <dbReference type="NCBI Taxonomy" id="286419"/>
    <lineage>
        <taxon>Eukaryota</taxon>
        <taxon>Metazoa</taxon>
        <taxon>Chordata</taxon>
        <taxon>Craniata</taxon>
        <taxon>Vertebrata</taxon>
        <taxon>Euteleostomi</taxon>
        <taxon>Mammalia</taxon>
        <taxon>Eutheria</taxon>
        <taxon>Laurasiatheria</taxon>
        <taxon>Carnivora</taxon>
        <taxon>Caniformia</taxon>
        <taxon>Canidae</taxon>
        <taxon>Canis</taxon>
    </lineage>
</organism>
<gene>
    <name evidence="9" type="primary">IPO4</name>
</gene>
<dbReference type="InterPro" id="IPR016024">
    <property type="entry name" value="ARM-type_fold"/>
</dbReference>
<name>A0A8C0JTV1_CANLU</name>
<evidence type="ECO:0000256" key="6">
    <source>
        <dbReference type="PROSITE-ProRule" id="PRU00103"/>
    </source>
</evidence>
<keyword evidence="5" id="KW-0653">Protein transport</keyword>
<evidence type="ECO:0000256" key="5">
    <source>
        <dbReference type="ARBA" id="ARBA00022927"/>
    </source>
</evidence>
<reference evidence="9" key="1">
    <citation type="submission" date="2025-08" db="UniProtKB">
        <authorList>
            <consortium name="Ensembl"/>
        </authorList>
    </citation>
    <scope>IDENTIFICATION</scope>
</reference>
<dbReference type="InterPro" id="IPR058584">
    <property type="entry name" value="IMB1_TNPO1-like_TPR"/>
</dbReference>
<reference evidence="9" key="2">
    <citation type="submission" date="2025-09" db="UniProtKB">
        <authorList>
            <consortium name="Ensembl"/>
        </authorList>
    </citation>
    <scope>IDENTIFICATION</scope>
</reference>
<evidence type="ECO:0000313" key="10">
    <source>
        <dbReference type="Proteomes" id="UP000694391"/>
    </source>
</evidence>
<dbReference type="InterPro" id="IPR040122">
    <property type="entry name" value="Importin_beta"/>
</dbReference>
<evidence type="ECO:0000313" key="9">
    <source>
        <dbReference type="Ensembl" id="ENSCAFP00020004451.1"/>
    </source>
</evidence>
<dbReference type="Pfam" id="PF25574">
    <property type="entry name" value="TPR_IMB1"/>
    <property type="match status" value="1"/>
</dbReference>
<dbReference type="GO" id="GO:0005737">
    <property type="term" value="C:cytoplasm"/>
    <property type="evidence" value="ECO:0007669"/>
    <property type="project" value="UniProtKB-SubCell"/>
</dbReference>
<evidence type="ECO:0000256" key="1">
    <source>
        <dbReference type="ARBA" id="ARBA00004496"/>
    </source>
</evidence>
<dbReference type="Gene3D" id="1.25.10.10">
    <property type="entry name" value="Leucine-rich Repeat Variant"/>
    <property type="match status" value="1"/>
</dbReference>
<protein>
    <submittedName>
        <fullName evidence="9">Importin 4</fullName>
    </submittedName>
</protein>
<dbReference type="SUPFAM" id="SSF48371">
    <property type="entry name" value="ARM repeat"/>
    <property type="match status" value="2"/>
</dbReference>
<dbReference type="InterPro" id="IPR011989">
    <property type="entry name" value="ARM-like"/>
</dbReference>
<evidence type="ECO:0000256" key="4">
    <source>
        <dbReference type="ARBA" id="ARBA00022737"/>
    </source>
</evidence>
<dbReference type="Pfam" id="PF13513">
    <property type="entry name" value="HEAT_EZ"/>
    <property type="match status" value="1"/>
</dbReference>
<evidence type="ECO:0000259" key="8">
    <source>
        <dbReference type="Pfam" id="PF25574"/>
    </source>
</evidence>
<dbReference type="Ensembl" id="ENSCAFT00020005150.1">
    <property type="protein sequence ID" value="ENSCAFP00020004451.1"/>
    <property type="gene ID" value="ENSCAFG00020002873.1"/>
</dbReference>
<keyword evidence="10" id="KW-1185">Reference proteome</keyword>
<accession>A0A8C0JTV1</accession>
<dbReference type="GeneTree" id="ENSGT00550000075074"/>
<dbReference type="PANTHER" id="PTHR10527">
    <property type="entry name" value="IMPORTIN BETA"/>
    <property type="match status" value="1"/>
</dbReference>
<dbReference type="Proteomes" id="UP000694391">
    <property type="component" value="Unplaced"/>
</dbReference>
<dbReference type="InterPro" id="IPR021133">
    <property type="entry name" value="HEAT_type_2"/>
</dbReference>
<proteinExistence type="predicted"/>
<keyword evidence="2" id="KW-0813">Transport</keyword>
<dbReference type="PROSITE" id="PS50077">
    <property type="entry name" value="HEAT_REPEAT"/>
    <property type="match status" value="1"/>
</dbReference>